<sequence length="283" mass="30316">MKLHHYLLTLVSAVFVFGSLPALAAQGQEVHFPSADGSTLLAWLFMPEHAPLGTVIALHGCGGLYASSGARQGELNARHQAMADMLLEQGYAVLFPDSLTPRGVRELCSQKIGARNIDQTERRHDALAALEWVARQSWANPRKLALLGWSHGGSAVLSATHQGRKQVAAQAAKPVVAIAFYPGCSAARKAGYQPNTRLLLLLGEKDDWTAPGPCQTLGREVGAQVHVFADSYHDFDNPVGSVKLRKDVSNGVYPGEGVHPGANPAARSLAYALLRAELKVAFE</sequence>
<keyword evidence="5" id="KW-1185">Reference proteome</keyword>
<evidence type="ECO:0000313" key="4">
    <source>
        <dbReference type="EMBL" id="AZP14052.1"/>
    </source>
</evidence>
<keyword evidence="1 4" id="KW-0378">Hydrolase</keyword>
<dbReference type="InterPro" id="IPR050261">
    <property type="entry name" value="FrsA_esterase"/>
</dbReference>
<dbReference type="KEGG" id="upv:EJN92_19850"/>
<name>A0A3S9HPK7_9BURK</name>
<dbReference type="PANTHER" id="PTHR22946">
    <property type="entry name" value="DIENELACTONE HYDROLASE DOMAIN-CONTAINING PROTEIN-RELATED"/>
    <property type="match status" value="1"/>
</dbReference>
<dbReference type="RefSeq" id="WP_126129413.1">
    <property type="nucleotide sequence ID" value="NZ_CP034464.1"/>
</dbReference>
<accession>A0A3S9HPK7</accession>
<dbReference type="Gene3D" id="3.40.50.1820">
    <property type="entry name" value="alpha/beta hydrolase"/>
    <property type="match status" value="1"/>
</dbReference>
<dbReference type="Pfam" id="PF01738">
    <property type="entry name" value="DLH"/>
    <property type="match status" value="1"/>
</dbReference>
<dbReference type="GO" id="GO:0052689">
    <property type="term" value="F:carboxylic ester hydrolase activity"/>
    <property type="evidence" value="ECO:0007669"/>
    <property type="project" value="UniProtKB-ARBA"/>
</dbReference>
<gene>
    <name evidence="4" type="ORF">EJN92_19850</name>
</gene>
<keyword evidence="2" id="KW-0732">Signal</keyword>
<feature type="signal peptide" evidence="2">
    <location>
        <begin position="1"/>
        <end position="24"/>
    </location>
</feature>
<dbReference type="PANTHER" id="PTHR22946:SF9">
    <property type="entry name" value="POLYKETIDE TRANSFERASE AF380"/>
    <property type="match status" value="1"/>
</dbReference>
<feature type="domain" description="Dienelactone hydrolase" evidence="3">
    <location>
        <begin position="46"/>
        <end position="240"/>
    </location>
</feature>
<evidence type="ECO:0000256" key="2">
    <source>
        <dbReference type="SAM" id="SignalP"/>
    </source>
</evidence>
<organism evidence="4 5">
    <name type="scientific">Undibacterium parvum</name>
    <dbReference type="NCBI Taxonomy" id="401471"/>
    <lineage>
        <taxon>Bacteria</taxon>
        <taxon>Pseudomonadati</taxon>
        <taxon>Pseudomonadota</taxon>
        <taxon>Betaproteobacteria</taxon>
        <taxon>Burkholderiales</taxon>
        <taxon>Oxalobacteraceae</taxon>
        <taxon>Undibacterium</taxon>
    </lineage>
</organism>
<protein>
    <submittedName>
        <fullName evidence="4">Dienelactone hydrolase family protein</fullName>
    </submittedName>
</protein>
<dbReference type="OrthoDB" id="1412847at2"/>
<evidence type="ECO:0000259" key="3">
    <source>
        <dbReference type="Pfam" id="PF01738"/>
    </source>
</evidence>
<evidence type="ECO:0000256" key="1">
    <source>
        <dbReference type="ARBA" id="ARBA00022801"/>
    </source>
</evidence>
<dbReference type="InterPro" id="IPR002925">
    <property type="entry name" value="Dienelactn_hydro"/>
</dbReference>
<dbReference type="Proteomes" id="UP000275663">
    <property type="component" value="Chromosome"/>
</dbReference>
<dbReference type="EMBL" id="CP034464">
    <property type="protein sequence ID" value="AZP14052.1"/>
    <property type="molecule type" value="Genomic_DNA"/>
</dbReference>
<feature type="chain" id="PRO_5019530912" evidence="2">
    <location>
        <begin position="25"/>
        <end position="283"/>
    </location>
</feature>
<reference evidence="4 5" key="1">
    <citation type="journal article" date="2011" name="Int. J. Syst. Evol. Microbiol.">
        <title>Description of Undibacterium oligocarboniphilum sp. nov., isolated from purified water, and Undibacterium pigrum strain CCUG 49012 as the type strain of Undibacterium parvum sp. nov., and emended descriptions of the genus Undibacterium and the species Undibacterium pigrum.</title>
        <authorList>
            <person name="Eder W."/>
            <person name="Wanner G."/>
            <person name="Ludwig W."/>
            <person name="Busse H.J."/>
            <person name="Ziemke-Kageler F."/>
            <person name="Lang E."/>
        </authorList>
    </citation>
    <scope>NUCLEOTIDE SEQUENCE [LARGE SCALE GENOMIC DNA]</scope>
    <source>
        <strain evidence="4 5">DSM 23061</strain>
    </source>
</reference>
<proteinExistence type="predicted"/>
<dbReference type="InterPro" id="IPR029058">
    <property type="entry name" value="AB_hydrolase_fold"/>
</dbReference>
<dbReference type="AlphaFoldDB" id="A0A3S9HPK7"/>
<dbReference type="SUPFAM" id="SSF53474">
    <property type="entry name" value="alpha/beta-Hydrolases"/>
    <property type="match status" value="1"/>
</dbReference>
<evidence type="ECO:0000313" key="5">
    <source>
        <dbReference type="Proteomes" id="UP000275663"/>
    </source>
</evidence>